<evidence type="ECO:0000313" key="2">
    <source>
        <dbReference type="Proteomes" id="UP000297225"/>
    </source>
</evidence>
<organism evidence="1 2">
    <name type="scientific">Porphyromonas levii</name>
    <dbReference type="NCBI Taxonomy" id="28114"/>
    <lineage>
        <taxon>Bacteria</taxon>
        <taxon>Pseudomonadati</taxon>
        <taxon>Bacteroidota</taxon>
        <taxon>Bacteroidia</taxon>
        <taxon>Bacteroidales</taxon>
        <taxon>Porphyromonadaceae</taxon>
        <taxon>Porphyromonas</taxon>
    </lineage>
</organism>
<reference evidence="1 2" key="1">
    <citation type="submission" date="2019-03" db="EMBL/GenBank/DDBJ databases">
        <title>Porphyromonas levii Isolated from the Uterus of Dairy Cows.</title>
        <authorList>
            <person name="Francis A.M."/>
        </authorList>
    </citation>
    <scope>NUCLEOTIDE SEQUENCE [LARGE SCALE GENOMIC DNA]</scope>
    <source>
        <strain evidence="1 2">AF5678</strain>
    </source>
</reference>
<gene>
    <name evidence="1" type="ORF">E4P47_07305</name>
</gene>
<protein>
    <submittedName>
        <fullName evidence="1">Uncharacterized protein</fullName>
    </submittedName>
</protein>
<accession>A0A4Y8WN49</accession>
<dbReference type="STRING" id="1122973.GCA_000379925_00351"/>
<dbReference type="RefSeq" id="WP_134849975.1">
    <property type="nucleotide sequence ID" value="NZ_CP197400.1"/>
</dbReference>
<keyword evidence="2" id="KW-1185">Reference proteome</keyword>
<evidence type="ECO:0000313" key="1">
    <source>
        <dbReference type="EMBL" id="TFH94468.1"/>
    </source>
</evidence>
<sequence length="143" mass="17138">MEKIVQLRQHEYEELFNKARMNEEEIEKRAQLLYEQKGTYGIELVIDCRDDYNYKSNILFRADSYIKDWESFPISEEDKRKIVKTVNERTLRMMTRKFGKQITSISYYDKMEKEANKLRARVLILTVCGWLLATTLIIIGLLK</sequence>
<comment type="caution">
    <text evidence="1">The sequence shown here is derived from an EMBL/GenBank/DDBJ whole genome shotgun (WGS) entry which is preliminary data.</text>
</comment>
<dbReference type="AlphaFoldDB" id="A0A4Y8WN49"/>
<name>A0A4Y8WN49_9PORP</name>
<dbReference type="Proteomes" id="UP000297225">
    <property type="component" value="Unassembled WGS sequence"/>
</dbReference>
<proteinExistence type="predicted"/>
<dbReference type="EMBL" id="SPNC01000118">
    <property type="protein sequence ID" value="TFH94468.1"/>
    <property type="molecule type" value="Genomic_DNA"/>
</dbReference>